<accession>A0A926XT94</accession>
<proteinExistence type="predicted"/>
<feature type="transmembrane region" description="Helical" evidence="2">
    <location>
        <begin position="15"/>
        <end position="35"/>
    </location>
</feature>
<evidence type="ECO:0000256" key="1">
    <source>
        <dbReference type="SAM" id="Coils"/>
    </source>
</evidence>
<dbReference type="Proteomes" id="UP000598820">
    <property type="component" value="Unassembled WGS sequence"/>
</dbReference>
<keyword evidence="2" id="KW-0812">Transmembrane</keyword>
<feature type="coiled-coil region" evidence="1">
    <location>
        <begin position="119"/>
        <end position="160"/>
    </location>
</feature>
<keyword evidence="4" id="KW-1185">Reference proteome</keyword>
<evidence type="ECO:0000256" key="2">
    <source>
        <dbReference type="SAM" id="Phobius"/>
    </source>
</evidence>
<protein>
    <submittedName>
        <fullName evidence="3">Uncharacterized protein</fullName>
    </submittedName>
</protein>
<keyword evidence="2" id="KW-1133">Transmembrane helix</keyword>
<organism evidence="3 4">
    <name type="scientific">Spirosoma profusum</name>
    <dbReference type="NCBI Taxonomy" id="2771354"/>
    <lineage>
        <taxon>Bacteria</taxon>
        <taxon>Pseudomonadati</taxon>
        <taxon>Bacteroidota</taxon>
        <taxon>Cytophagia</taxon>
        <taxon>Cytophagales</taxon>
        <taxon>Cytophagaceae</taxon>
        <taxon>Spirosoma</taxon>
    </lineage>
</organism>
<evidence type="ECO:0000313" key="4">
    <source>
        <dbReference type="Proteomes" id="UP000598820"/>
    </source>
</evidence>
<dbReference type="RefSeq" id="WP_190885669.1">
    <property type="nucleotide sequence ID" value="NZ_JACWZY010000002.1"/>
</dbReference>
<gene>
    <name evidence="3" type="ORF">IC229_04225</name>
</gene>
<dbReference type="EMBL" id="JACWZY010000002">
    <property type="protein sequence ID" value="MBD2699829.1"/>
    <property type="molecule type" value="Genomic_DNA"/>
</dbReference>
<keyword evidence="1" id="KW-0175">Coiled coil</keyword>
<feature type="transmembrane region" description="Helical" evidence="2">
    <location>
        <begin position="56"/>
        <end position="78"/>
    </location>
</feature>
<name>A0A926XT94_9BACT</name>
<sequence>MSESDALEKTIDRLSYINIFLAVAIPIITFLIFYYSNKLEKAKGMHRNPHKRNKKTWEWINIGMSALVALMTVVLFALNQTLSSQKESAANLKIQEAKTKADSARAVAANAIHKTEELRNSLSDTRLEQENKRKELEIRLANAETERLNAQRENAKLQMALQQSVKSLVEFQKDRKFTDFQRQVFNSCLTTYPIPTGLTFVVSVMHDPEAKTYATDLKKFLKVANWPLVNDNKGADYSNMPAKGIYICVDNPTAPPEHATHLKQILNEMGISSRIIHIKKIKNTDIMVLVGAKQEYN</sequence>
<dbReference type="AlphaFoldDB" id="A0A926XT94"/>
<comment type="caution">
    <text evidence="3">The sequence shown here is derived from an EMBL/GenBank/DDBJ whole genome shotgun (WGS) entry which is preliminary data.</text>
</comment>
<keyword evidence="2" id="KW-0472">Membrane</keyword>
<evidence type="ECO:0000313" key="3">
    <source>
        <dbReference type="EMBL" id="MBD2699829.1"/>
    </source>
</evidence>
<reference evidence="3" key="1">
    <citation type="submission" date="2020-09" db="EMBL/GenBank/DDBJ databases">
        <authorList>
            <person name="Kim M.K."/>
        </authorList>
    </citation>
    <scope>NUCLEOTIDE SEQUENCE</scope>
    <source>
        <strain evidence="3">BT702</strain>
    </source>
</reference>